<dbReference type="PANTHER" id="PTHR11820">
    <property type="entry name" value="ACYLPYRUVASE"/>
    <property type="match status" value="1"/>
</dbReference>
<dbReference type="Gene3D" id="3.90.850.10">
    <property type="entry name" value="Fumarylacetoacetase-like, C-terminal domain"/>
    <property type="match status" value="1"/>
</dbReference>
<gene>
    <name evidence="4" type="ORF">J2S11_001310</name>
</gene>
<name>A0ABT9VWY8_9BACI</name>
<sequence length="291" mass="32009">MNFVTFKATAQSDNVRWGVEKGEEILEIFDPISEYPDLLSFIRAGKPALELLNEKVKNGSITTRYEKSEVKVLAPYAPPKNIFCIGKNYADHVLEMAKDQAVALPKFPVIFTKPYTAIIGQGEEIQSYPELTQQLDYEGELVVIIGKEGKNISAAEAFDYVFGYSILNDVTARDLQQQHVQFFKGKSLDSFAPFGPRIVHRSAIENPHQLQIKTLVNGEVRQNGTTSDMIFSIPALIEVISRGMTLEPGDLIATGTPSGVGNGFNPPKFIKAGDTVSIEVSDIGTLENPVV</sequence>
<evidence type="ECO:0000256" key="2">
    <source>
        <dbReference type="ARBA" id="ARBA00022723"/>
    </source>
</evidence>
<comment type="similarity">
    <text evidence="1">Belongs to the FAH family.</text>
</comment>
<evidence type="ECO:0000259" key="3">
    <source>
        <dbReference type="Pfam" id="PF01557"/>
    </source>
</evidence>
<dbReference type="Proteomes" id="UP001235840">
    <property type="component" value="Unassembled WGS sequence"/>
</dbReference>
<dbReference type="PANTHER" id="PTHR11820:SF7">
    <property type="entry name" value="ACYLPYRUVASE FAHD1, MITOCHONDRIAL"/>
    <property type="match status" value="1"/>
</dbReference>
<dbReference type="SUPFAM" id="SSF56529">
    <property type="entry name" value="FAH"/>
    <property type="match status" value="1"/>
</dbReference>
<evidence type="ECO:0000313" key="4">
    <source>
        <dbReference type="EMBL" id="MDQ0165410.1"/>
    </source>
</evidence>
<protein>
    <submittedName>
        <fullName evidence="4">2-keto-4-pentenoate hydratase/2-oxohepta-3-ene-1,7-dioic acid hydratase in catechol pathway</fullName>
    </submittedName>
</protein>
<feature type="domain" description="Fumarylacetoacetase-like C-terminal" evidence="3">
    <location>
        <begin position="82"/>
        <end position="291"/>
    </location>
</feature>
<dbReference type="InterPro" id="IPR011234">
    <property type="entry name" value="Fumarylacetoacetase-like_C"/>
</dbReference>
<dbReference type="InterPro" id="IPR036663">
    <property type="entry name" value="Fumarylacetoacetase_C_sf"/>
</dbReference>
<organism evidence="4 5">
    <name type="scientific">Caldalkalibacillus horti</name>
    <dbReference type="NCBI Taxonomy" id="77523"/>
    <lineage>
        <taxon>Bacteria</taxon>
        <taxon>Bacillati</taxon>
        <taxon>Bacillota</taxon>
        <taxon>Bacilli</taxon>
        <taxon>Bacillales</taxon>
        <taxon>Bacillaceae</taxon>
        <taxon>Caldalkalibacillus</taxon>
    </lineage>
</organism>
<comment type="caution">
    <text evidence="4">The sequence shown here is derived from an EMBL/GenBank/DDBJ whole genome shotgun (WGS) entry which is preliminary data.</text>
</comment>
<evidence type="ECO:0000256" key="1">
    <source>
        <dbReference type="ARBA" id="ARBA00010211"/>
    </source>
</evidence>
<keyword evidence="5" id="KW-1185">Reference proteome</keyword>
<dbReference type="EMBL" id="JAUSTY010000004">
    <property type="protein sequence ID" value="MDQ0165410.1"/>
    <property type="molecule type" value="Genomic_DNA"/>
</dbReference>
<dbReference type="RefSeq" id="WP_307392477.1">
    <property type="nucleotide sequence ID" value="NZ_BAAADK010000045.1"/>
</dbReference>
<evidence type="ECO:0000313" key="5">
    <source>
        <dbReference type="Proteomes" id="UP001235840"/>
    </source>
</evidence>
<dbReference type="Pfam" id="PF01557">
    <property type="entry name" value="FAA_hydrolase"/>
    <property type="match status" value="1"/>
</dbReference>
<accession>A0ABT9VWY8</accession>
<reference evidence="4 5" key="1">
    <citation type="submission" date="2023-07" db="EMBL/GenBank/DDBJ databases">
        <title>Genomic Encyclopedia of Type Strains, Phase IV (KMG-IV): sequencing the most valuable type-strain genomes for metagenomic binning, comparative biology and taxonomic classification.</title>
        <authorList>
            <person name="Goeker M."/>
        </authorList>
    </citation>
    <scope>NUCLEOTIDE SEQUENCE [LARGE SCALE GENOMIC DNA]</scope>
    <source>
        <strain evidence="4 5">DSM 12751</strain>
    </source>
</reference>
<keyword evidence="2" id="KW-0479">Metal-binding</keyword>
<proteinExistence type="inferred from homology"/>